<gene>
    <name evidence="1" type="ORF">H257_00258</name>
</gene>
<reference evidence="1" key="1">
    <citation type="submission" date="2013-12" db="EMBL/GenBank/DDBJ databases">
        <title>The Genome Sequence of Aphanomyces astaci APO3.</title>
        <authorList>
            <consortium name="The Broad Institute Genomics Platform"/>
            <person name="Russ C."/>
            <person name="Tyler B."/>
            <person name="van West P."/>
            <person name="Dieguez-Uribeondo J."/>
            <person name="Young S.K."/>
            <person name="Zeng Q."/>
            <person name="Gargeya S."/>
            <person name="Fitzgerald M."/>
            <person name="Abouelleil A."/>
            <person name="Alvarado L."/>
            <person name="Chapman S.B."/>
            <person name="Gainer-Dewar J."/>
            <person name="Goldberg J."/>
            <person name="Griggs A."/>
            <person name="Gujja S."/>
            <person name="Hansen M."/>
            <person name="Howarth C."/>
            <person name="Imamovic A."/>
            <person name="Ireland A."/>
            <person name="Larimer J."/>
            <person name="McCowan C."/>
            <person name="Murphy C."/>
            <person name="Pearson M."/>
            <person name="Poon T.W."/>
            <person name="Priest M."/>
            <person name="Roberts A."/>
            <person name="Saif S."/>
            <person name="Shea T."/>
            <person name="Sykes S."/>
            <person name="Wortman J."/>
            <person name="Nusbaum C."/>
            <person name="Birren B."/>
        </authorList>
    </citation>
    <scope>NUCLEOTIDE SEQUENCE [LARGE SCALE GENOMIC DNA]</scope>
    <source>
        <strain evidence="1">APO3</strain>
    </source>
</reference>
<organism evidence="1">
    <name type="scientific">Aphanomyces astaci</name>
    <name type="common">Crayfish plague agent</name>
    <dbReference type="NCBI Taxonomy" id="112090"/>
    <lineage>
        <taxon>Eukaryota</taxon>
        <taxon>Sar</taxon>
        <taxon>Stramenopiles</taxon>
        <taxon>Oomycota</taxon>
        <taxon>Saprolegniomycetes</taxon>
        <taxon>Saprolegniales</taxon>
        <taxon>Verrucalvaceae</taxon>
        <taxon>Aphanomyces</taxon>
    </lineage>
</organism>
<dbReference type="EMBL" id="KI913114">
    <property type="protein sequence ID" value="ETV88744.1"/>
    <property type="molecule type" value="Genomic_DNA"/>
</dbReference>
<sequence length="99" mass="11120">MAYKSHSIGSTLRIRTVSLVHGTRRPNATSTIRSKIAVISWYHRCALGFAVQLNTEHAIQLRGMDRTRPVRHAKDPVSIALLQTIRGRLHLSASHDKDI</sequence>
<dbReference type="AlphaFoldDB" id="W4HBU2"/>
<dbReference type="OrthoDB" id="90415at2759"/>
<dbReference type="GeneID" id="20802254"/>
<dbReference type="RefSeq" id="XP_009821144.1">
    <property type="nucleotide sequence ID" value="XM_009822842.1"/>
</dbReference>
<name>W4HBU2_APHAT</name>
<proteinExistence type="predicted"/>
<dbReference type="VEuPathDB" id="FungiDB:H257_00258"/>
<evidence type="ECO:0000313" key="1">
    <source>
        <dbReference type="EMBL" id="ETV88744.1"/>
    </source>
</evidence>
<accession>W4HBU2</accession>
<protein>
    <submittedName>
        <fullName evidence="1">Uncharacterized protein</fullName>
    </submittedName>
</protein>